<evidence type="ECO:0000313" key="3">
    <source>
        <dbReference type="Proteomes" id="UP001418796"/>
    </source>
</evidence>
<keyword evidence="1" id="KW-1133">Transmembrane helix</keyword>
<evidence type="ECO:0000256" key="1">
    <source>
        <dbReference type="SAM" id="Phobius"/>
    </source>
</evidence>
<reference evidence="2 3" key="1">
    <citation type="submission" date="2024-03" db="EMBL/GenBank/DDBJ databases">
        <title>Bacilli Hybrid Assemblies.</title>
        <authorList>
            <person name="Kovac J."/>
        </authorList>
    </citation>
    <scope>NUCLEOTIDE SEQUENCE [LARGE SCALE GENOMIC DNA]</scope>
    <source>
        <strain evidence="2 3">FSL R7-0666</strain>
    </source>
</reference>
<proteinExistence type="predicted"/>
<accession>A0ABU9VJB8</accession>
<dbReference type="InterPro" id="IPR025620">
    <property type="entry name" value="YlaH"/>
</dbReference>
<dbReference type="RefSeq" id="WP_343130768.1">
    <property type="nucleotide sequence ID" value="NZ_JBCITK010000001.1"/>
</dbReference>
<dbReference type="Proteomes" id="UP001418796">
    <property type="component" value="Unassembled WGS sequence"/>
</dbReference>
<dbReference type="EMBL" id="JBCITK010000001">
    <property type="protein sequence ID" value="MEN0643979.1"/>
    <property type="molecule type" value="Genomic_DNA"/>
</dbReference>
<keyword evidence="1" id="KW-0812">Transmembrane</keyword>
<keyword evidence="1" id="KW-0472">Membrane</keyword>
<feature type="transmembrane region" description="Helical" evidence="1">
    <location>
        <begin position="76"/>
        <end position="94"/>
    </location>
</feature>
<gene>
    <name evidence="2" type="ORF">MKY91_12525</name>
</gene>
<dbReference type="Pfam" id="PF14036">
    <property type="entry name" value="YlaH"/>
    <property type="match status" value="1"/>
</dbReference>
<feature type="transmembrane region" description="Helical" evidence="1">
    <location>
        <begin position="25"/>
        <end position="45"/>
    </location>
</feature>
<evidence type="ECO:0000313" key="2">
    <source>
        <dbReference type="EMBL" id="MEN0643979.1"/>
    </source>
</evidence>
<comment type="caution">
    <text evidence="2">The sequence shown here is derived from an EMBL/GenBank/DDBJ whole genome shotgun (WGS) entry which is preliminary data.</text>
</comment>
<keyword evidence="3" id="KW-1185">Reference proteome</keyword>
<protein>
    <submittedName>
        <fullName evidence="2">YlaH-like family protein</fullName>
    </submittedName>
</protein>
<organism evidence="2 3">
    <name type="scientific">Alkalicoccobacillus gibsonii</name>
    <dbReference type="NCBI Taxonomy" id="79881"/>
    <lineage>
        <taxon>Bacteria</taxon>
        <taxon>Bacillati</taxon>
        <taxon>Bacillota</taxon>
        <taxon>Bacilli</taxon>
        <taxon>Bacillales</taxon>
        <taxon>Bacillaceae</taxon>
        <taxon>Alkalicoccobacillus</taxon>
    </lineage>
</organism>
<sequence>MKDNISQADLGQYTWLMQQTADNPWLGFWTCIITVILGVIVFKLGFAQKLPLLKSIIIYTMLVIGCFFLWTMEFAFGAPIMAVLAISALFLGGYRFRLHLHRKQNEQSGSQSSS</sequence>
<feature type="transmembrane region" description="Helical" evidence="1">
    <location>
        <begin position="52"/>
        <end position="70"/>
    </location>
</feature>
<name>A0ABU9VJB8_9BACI</name>